<evidence type="ECO:0000313" key="1">
    <source>
        <dbReference type="EMBL" id="ASJ00160.1"/>
    </source>
</evidence>
<gene>
    <name evidence="1" type="ORF">A3K92_00985</name>
</gene>
<dbReference type="EMBL" id="CP014855">
    <property type="protein sequence ID" value="ASJ00160.1"/>
    <property type="molecule type" value="Genomic_DNA"/>
</dbReference>
<dbReference type="AlphaFoldDB" id="A0A2Z2M3E5"/>
<dbReference type="InterPro" id="IPR011990">
    <property type="entry name" value="TPR-like_helical_dom_sf"/>
</dbReference>
<evidence type="ECO:0000313" key="2">
    <source>
        <dbReference type="Proteomes" id="UP000250134"/>
    </source>
</evidence>
<organism evidence="1 2">
    <name type="scientific">Thermococcus gorgonarius</name>
    <dbReference type="NCBI Taxonomy" id="71997"/>
    <lineage>
        <taxon>Archaea</taxon>
        <taxon>Methanobacteriati</taxon>
        <taxon>Methanobacteriota</taxon>
        <taxon>Thermococci</taxon>
        <taxon>Thermococcales</taxon>
        <taxon>Thermococcaceae</taxon>
        <taxon>Thermococcus</taxon>
    </lineage>
</organism>
<protein>
    <recommendedName>
        <fullName evidence="3">Tetratricopeptide repeat protein</fullName>
    </recommendedName>
</protein>
<dbReference type="Gene3D" id="1.25.40.10">
    <property type="entry name" value="Tetratricopeptide repeat domain"/>
    <property type="match status" value="1"/>
</dbReference>
<dbReference type="KEGG" id="tgg:A3K92_00985"/>
<evidence type="ECO:0008006" key="3">
    <source>
        <dbReference type="Google" id="ProtNLM"/>
    </source>
</evidence>
<sequence length="396" mass="45394">MTILPDLASPEDLERMGFKKLQEGEIKEGLKLILRAAKKYEEEKKFEDAARLYRYFGYFFLGRLRKPDMAKKPLLKSASLYIELIEEELAKFEVDVNKLSEYISKTLSIFATIGDEKNLKKYAKYFAEIYEDLANAYRENENLSLAIKTYEDAFRYYKILEDEESIKRIADILVTIYGELAEKMLEDRKFEKAAEAFYKVATYVLELFGYGSHYIEMMDTAAKNYEKASKIAYSQGDLDGTTSYLLKAQYAYLLAGNANRAKLIGLNNARMLYQVISSHQKEGNERKAGEKFLELSQALLSMGKTTEAFKVYKEALNRIGDLKTKALMRAAILKVYGAEKKNENALLAVEEANYYLERGEAARAITLLNSVLLNIEELKPTVELLYEAEGLSRPTY</sequence>
<reference evidence="1 2" key="1">
    <citation type="submission" date="2016-03" db="EMBL/GenBank/DDBJ databases">
        <title>Complete genome sequence of Thermococcus gorgonarius.</title>
        <authorList>
            <person name="Oger P.M."/>
        </authorList>
    </citation>
    <scope>NUCLEOTIDE SEQUENCE [LARGE SCALE GENOMIC DNA]</scope>
    <source>
        <strain evidence="1 2">W-12</strain>
    </source>
</reference>
<dbReference type="SUPFAM" id="SSF48452">
    <property type="entry name" value="TPR-like"/>
    <property type="match status" value="2"/>
</dbReference>
<name>A0A2Z2M3E5_THEGO</name>
<dbReference type="OrthoDB" id="85783at2157"/>
<proteinExistence type="predicted"/>
<dbReference type="Proteomes" id="UP000250134">
    <property type="component" value="Chromosome"/>
</dbReference>
<accession>A0A2Z2M3E5</accession>
<keyword evidence="2" id="KW-1185">Reference proteome</keyword>